<evidence type="ECO:0000313" key="7">
    <source>
        <dbReference type="Proteomes" id="UP000179807"/>
    </source>
</evidence>
<comment type="subcellular location">
    <subcellularLocation>
        <location evidence="1">Endoplasmic reticulum</location>
    </subcellularLocation>
</comment>
<dbReference type="GO" id="GO:0030970">
    <property type="term" value="P:retrograde protein transport, ER to cytosol"/>
    <property type="evidence" value="ECO:0007669"/>
    <property type="project" value="TreeGrafter"/>
</dbReference>
<evidence type="ECO:0000256" key="1">
    <source>
        <dbReference type="ARBA" id="ARBA00004240"/>
    </source>
</evidence>
<gene>
    <name evidence="6" type="ORF">TRFO_34569</name>
</gene>
<sequence length="213" mass="24615">MLFLYFVGLIASEELPNYRTKFYTKIPTNFDPKIYDSNFTQNLGNIVYRCFQRSNQTPHTDSTPEEYLKASLSGSCFEYTHTNYWFFRFCPFKSLTQFRYAENNVTRIDIFNLGIDTNQTFDKIHRGFGANWTGGDICVINKKPRTSRIEYICDMSLDSDGNVTSISEPAFCTYLARFHTPLACGFPGVTDENLTTIDCFQEKSFSNSYSLLK</sequence>
<comment type="caution">
    <text evidence="6">The sequence shown here is derived from an EMBL/GenBank/DDBJ whole genome shotgun (WGS) entry which is preliminary data.</text>
</comment>
<evidence type="ECO:0000259" key="5">
    <source>
        <dbReference type="PROSITE" id="PS51914"/>
    </source>
</evidence>
<dbReference type="PANTHER" id="PTHR15414:SF0">
    <property type="entry name" value="ENDOPLASMIC RETICULUM LECTIN 1"/>
    <property type="match status" value="1"/>
</dbReference>
<keyword evidence="2" id="KW-0732">Signal</keyword>
<dbReference type="VEuPathDB" id="TrichDB:TRFO_34569"/>
<keyword evidence="7" id="KW-1185">Reference proteome</keyword>
<dbReference type="InterPro" id="IPR009011">
    <property type="entry name" value="Man6P_isomerase_rcpt-bd_dom_sf"/>
</dbReference>
<protein>
    <recommendedName>
        <fullName evidence="5">MRH domain-containing protein</fullName>
    </recommendedName>
</protein>
<organism evidence="6 7">
    <name type="scientific">Tritrichomonas foetus</name>
    <dbReference type="NCBI Taxonomy" id="1144522"/>
    <lineage>
        <taxon>Eukaryota</taxon>
        <taxon>Metamonada</taxon>
        <taxon>Parabasalia</taxon>
        <taxon>Tritrichomonadida</taxon>
        <taxon>Tritrichomonadidae</taxon>
        <taxon>Tritrichomonas</taxon>
    </lineage>
</organism>
<evidence type="ECO:0000313" key="6">
    <source>
        <dbReference type="EMBL" id="OHS99082.1"/>
    </source>
</evidence>
<dbReference type="AlphaFoldDB" id="A0A1J4JIW1"/>
<evidence type="ECO:0000256" key="3">
    <source>
        <dbReference type="ARBA" id="ARBA00022824"/>
    </source>
</evidence>
<dbReference type="RefSeq" id="XP_068352219.1">
    <property type="nucleotide sequence ID" value="XM_068509732.1"/>
</dbReference>
<dbReference type="InterPro" id="IPR044865">
    <property type="entry name" value="MRH_dom"/>
</dbReference>
<accession>A0A1J4JIW1</accession>
<keyword evidence="4" id="KW-1015">Disulfide bond</keyword>
<dbReference type="SUPFAM" id="SSF50911">
    <property type="entry name" value="Mannose 6-phosphate receptor domain"/>
    <property type="match status" value="1"/>
</dbReference>
<dbReference type="PROSITE" id="PS51914">
    <property type="entry name" value="MRH"/>
    <property type="match status" value="1"/>
</dbReference>
<evidence type="ECO:0000256" key="4">
    <source>
        <dbReference type="ARBA" id="ARBA00023157"/>
    </source>
</evidence>
<evidence type="ECO:0000256" key="2">
    <source>
        <dbReference type="ARBA" id="ARBA00022729"/>
    </source>
</evidence>
<name>A0A1J4JIW1_9EUKA</name>
<dbReference type="Gene3D" id="2.70.130.10">
    <property type="entry name" value="Mannose-6-phosphate receptor binding domain"/>
    <property type="match status" value="1"/>
</dbReference>
<dbReference type="GeneID" id="94844436"/>
<reference evidence="6" key="1">
    <citation type="submission" date="2016-10" db="EMBL/GenBank/DDBJ databases">
        <authorList>
            <person name="Benchimol M."/>
            <person name="Almeida L.G."/>
            <person name="Vasconcelos A.T."/>
            <person name="Perreira-Neves A."/>
            <person name="Rosa I.A."/>
            <person name="Tasca T."/>
            <person name="Bogo M.R."/>
            <person name="de Souza W."/>
        </authorList>
    </citation>
    <scope>NUCLEOTIDE SEQUENCE [LARGE SCALE GENOMIC DNA]</scope>
    <source>
        <strain evidence="6">K</strain>
    </source>
</reference>
<dbReference type="PANTHER" id="PTHR15414">
    <property type="entry name" value="OS-9-RELATED"/>
    <property type="match status" value="1"/>
</dbReference>
<proteinExistence type="predicted"/>
<dbReference type="GO" id="GO:0030968">
    <property type="term" value="P:endoplasmic reticulum unfolded protein response"/>
    <property type="evidence" value="ECO:0007669"/>
    <property type="project" value="InterPro"/>
</dbReference>
<dbReference type="EMBL" id="MLAK01001025">
    <property type="protein sequence ID" value="OHS99082.1"/>
    <property type="molecule type" value="Genomic_DNA"/>
</dbReference>
<feature type="domain" description="MRH" evidence="5">
    <location>
        <begin position="74"/>
        <end position="186"/>
    </location>
</feature>
<keyword evidence="3" id="KW-0256">Endoplasmic reticulum</keyword>
<dbReference type="OrthoDB" id="448954at2759"/>
<dbReference type="InterPro" id="IPR045149">
    <property type="entry name" value="OS-9-like"/>
</dbReference>
<dbReference type="Proteomes" id="UP000179807">
    <property type="component" value="Unassembled WGS sequence"/>
</dbReference>
<dbReference type="GO" id="GO:0005788">
    <property type="term" value="C:endoplasmic reticulum lumen"/>
    <property type="evidence" value="ECO:0007669"/>
    <property type="project" value="TreeGrafter"/>
</dbReference>